<gene>
    <name evidence="2" type="ORF">HJG60_012133</name>
</gene>
<feature type="compositionally biased region" description="Low complexity" evidence="1">
    <location>
        <begin position="47"/>
        <end position="90"/>
    </location>
</feature>
<evidence type="ECO:0000313" key="3">
    <source>
        <dbReference type="Proteomes" id="UP000664940"/>
    </source>
</evidence>
<comment type="caution">
    <text evidence="2">The sequence shown here is derived from an EMBL/GenBank/DDBJ whole genome shotgun (WGS) entry which is preliminary data.</text>
</comment>
<proteinExistence type="predicted"/>
<dbReference type="AlphaFoldDB" id="A0A834DWF4"/>
<accession>A0A834DWF4</accession>
<dbReference type="Proteomes" id="UP000664940">
    <property type="component" value="Unassembled WGS sequence"/>
</dbReference>
<sequence length="259" mass="27221">MVLQLRGSQADSGDSVVPHVLDVLHVGAEGKTDPEVLVTAEREGEARSAAAKSPASCRLRSAATSLAAAAGGDSPSSPSSLLPDPLTALTGSLPKQLKASTERKEGYLSSLKVSRTGIKSAPAEAKGRGGKAQGPSPGKQRLEWEHRPRSRARPGNAGSRAPSPPPLRLITRTPELGRPQRWKDSHAATETSGSTLPLAPTSPEASNRTPTRLGEGNTQGRQPRAPRNDLQFLDEAWMTSKGNPLESGLCFPHSICPKC</sequence>
<reference evidence="2 3" key="1">
    <citation type="journal article" date="2020" name="Nature">
        <title>Six reference-quality genomes reveal evolution of bat adaptations.</title>
        <authorList>
            <person name="Jebb D."/>
            <person name="Huang Z."/>
            <person name="Pippel M."/>
            <person name="Hughes G.M."/>
            <person name="Lavrichenko K."/>
            <person name="Devanna P."/>
            <person name="Winkler S."/>
            <person name="Jermiin L.S."/>
            <person name="Skirmuntt E.C."/>
            <person name="Katzourakis A."/>
            <person name="Burkitt-Gray L."/>
            <person name="Ray D.A."/>
            <person name="Sullivan K.A.M."/>
            <person name="Roscito J.G."/>
            <person name="Kirilenko B.M."/>
            <person name="Davalos L.M."/>
            <person name="Corthals A.P."/>
            <person name="Power M.L."/>
            <person name="Jones G."/>
            <person name="Ransome R.D."/>
            <person name="Dechmann D.K.N."/>
            <person name="Locatelli A.G."/>
            <person name="Puechmaille S.J."/>
            <person name="Fedrigo O."/>
            <person name="Jarvis E.D."/>
            <person name="Hiller M."/>
            <person name="Vernes S.C."/>
            <person name="Myers E.W."/>
            <person name="Teeling E.C."/>
        </authorList>
    </citation>
    <scope>NUCLEOTIDE SEQUENCE [LARGE SCALE GENOMIC DNA]</scope>
    <source>
        <strain evidence="2">Bat1K_MPI-CBG_1</strain>
    </source>
</reference>
<dbReference type="EMBL" id="JABVXQ010000008">
    <property type="protein sequence ID" value="KAF6095166.1"/>
    <property type="molecule type" value="Genomic_DNA"/>
</dbReference>
<evidence type="ECO:0000256" key="1">
    <source>
        <dbReference type="SAM" id="MobiDB-lite"/>
    </source>
</evidence>
<organism evidence="2 3">
    <name type="scientific">Phyllostomus discolor</name>
    <name type="common">pale spear-nosed bat</name>
    <dbReference type="NCBI Taxonomy" id="89673"/>
    <lineage>
        <taxon>Eukaryota</taxon>
        <taxon>Metazoa</taxon>
        <taxon>Chordata</taxon>
        <taxon>Craniata</taxon>
        <taxon>Vertebrata</taxon>
        <taxon>Euteleostomi</taxon>
        <taxon>Mammalia</taxon>
        <taxon>Eutheria</taxon>
        <taxon>Laurasiatheria</taxon>
        <taxon>Chiroptera</taxon>
        <taxon>Yangochiroptera</taxon>
        <taxon>Phyllostomidae</taxon>
        <taxon>Phyllostominae</taxon>
        <taxon>Phyllostomus</taxon>
    </lineage>
</organism>
<feature type="region of interest" description="Disordered" evidence="1">
    <location>
        <begin position="42"/>
        <end position="227"/>
    </location>
</feature>
<evidence type="ECO:0000313" key="2">
    <source>
        <dbReference type="EMBL" id="KAF6095166.1"/>
    </source>
</evidence>
<name>A0A834DWF4_9CHIR</name>
<feature type="compositionally biased region" description="Polar residues" evidence="1">
    <location>
        <begin position="203"/>
        <end position="221"/>
    </location>
</feature>
<protein>
    <submittedName>
        <fullName evidence="2">Uncharacterized protein</fullName>
    </submittedName>
</protein>